<dbReference type="HOGENOM" id="CLU_2903476_0_0_1"/>
<evidence type="ECO:0000313" key="1">
    <source>
        <dbReference type="Ensembl" id="ENSCINP00000036412.1"/>
    </source>
</evidence>
<proteinExistence type="predicted"/>
<accession>H2Y3C7</accession>
<reference evidence="2" key="1">
    <citation type="journal article" date="2002" name="Science">
        <title>The draft genome of Ciona intestinalis: insights into chordate and vertebrate origins.</title>
        <authorList>
            <person name="Dehal P."/>
            <person name="Satou Y."/>
            <person name="Campbell R.K."/>
            <person name="Chapman J."/>
            <person name="Degnan B."/>
            <person name="De Tomaso A."/>
            <person name="Davidson B."/>
            <person name="Di Gregorio A."/>
            <person name="Gelpke M."/>
            <person name="Goodstein D.M."/>
            <person name="Harafuji N."/>
            <person name="Hastings K.E."/>
            <person name="Ho I."/>
            <person name="Hotta K."/>
            <person name="Huang W."/>
            <person name="Kawashima T."/>
            <person name="Lemaire P."/>
            <person name="Martinez D."/>
            <person name="Meinertzhagen I.A."/>
            <person name="Necula S."/>
            <person name="Nonaka M."/>
            <person name="Putnam N."/>
            <person name="Rash S."/>
            <person name="Saiga H."/>
            <person name="Satake M."/>
            <person name="Terry A."/>
            <person name="Yamada L."/>
            <person name="Wang H.G."/>
            <person name="Awazu S."/>
            <person name="Azumi K."/>
            <person name="Boore J."/>
            <person name="Branno M."/>
            <person name="Chin-Bow S."/>
            <person name="DeSantis R."/>
            <person name="Doyle S."/>
            <person name="Francino P."/>
            <person name="Keys D.N."/>
            <person name="Haga S."/>
            <person name="Hayashi H."/>
            <person name="Hino K."/>
            <person name="Imai K.S."/>
            <person name="Inaba K."/>
            <person name="Kano S."/>
            <person name="Kobayashi K."/>
            <person name="Kobayashi M."/>
            <person name="Lee B.I."/>
            <person name="Makabe K.W."/>
            <person name="Manohar C."/>
            <person name="Matassi G."/>
            <person name="Medina M."/>
            <person name="Mochizuki Y."/>
            <person name="Mount S."/>
            <person name="Morishita T."/>
            <person name="Miura S."/>
            <person name="Nakayama A."/>
            <person name="Nishizaka S."/>
            <person name="Nomoto H."/>
            <person name="Ohta F."/>
            <person name="Oishi K."/>
            <person name="Rigoutsos I."/>
            <person name="Sano M."/>
            <person name="Sasaki A."/>
            <person name="Sasakura Y."/>
            <person name="Shoguchi E."/>
            <person name="Shin-i T."/>
            <person name="Spagnuolo A."/>
            <person name="Stainier D."/>
            <person name="Suzuki M.M."/>
            <person name="Tassy O."/>
            <person name="Takatori N."/>
            <person name="Tokuoka M."/>
            <person name="Yagi K."/>
            <person name="Yoshizaki F."/>
            <person name="Wada S."/>
            <person name="Zhang C."/>
            <person name="Hyatt P.D."/>
            <person name="Larimer F."/>
            <person name="Detter C."/>
            <person name="Doggett N."/>
            <person name="Glavina T."/>
            <person name="Hawkins T."/>
            <person name="Richardson P."/>
            <person name="Lucas S."/>
            <person name="Kohara Y."/>
            <person name="Levine M."/>
            <person name="Satoh N."/>
            <person name="Rokhsar D.S."/>
        </authorList>
    </citation>
    <scope>NUCLEOTIDE SEQUENCE [LARGE SCALE GENOMIC DNA]</scope>
</reference>
<dbReference type="Ensembl" id="ENSCINT00000032108.1">
    <property type="protein sequence ID" value="ENSCINP00000036412.1"/>
    <property type="gene ID" value="ENSCING00000019859.1"/>
</dbReference>
<keyword evidence="2" id="KW-1185">Reference proteome</keyword>
<organism evidence="1 2">
    <name type="scientific">Ciona intestinalis</name>
    <name type="common">Transparent sea squirt</name>
    <name type="synonym">Ascidia intestinalis</name>
    <dbReference type="NCBI Taxonomy" id="7719"/>
    <lineage>
        <taxon>Eukaryota</taxon>
        <taxon>Metazoa</taxon>
        <taxon>Chordata</taxon>
        <taxon>Tunicata</taxon>
        <taxon>Ascidiacea</taxon>
        <taxon>Phlebobranchia</taxon>
        <taxon>Cionidae</taxon>
        <taxon>Ciona</taxon>
    </lineage>
</organism>
<protein>
    <submittedName>
        <fullName evidence="1">Uncharacterized protein</fullName>
    </submittedName>
</protein>
<reference evidence="1" key="3">
    <citation type="submission" date="2025-08" db="UniProtKB">
        <authorList>
            <consortium name="Ensembl"/>
        </authorList>
    </citation>
    <scope>IDENTIFICATION</scope>
</reference>
<dbReference type="Proteomes" id="UP000008144">
    <property type="component" value="Chromosome 9"/>
</dbReference>
<dbReference type="InParanoid" id="H2Y3C7"/>
<reference evidence="1" key="4">
    <citation type="submission" date="2025-09" db="UniProtKB">
        <authorList>
            <consortium name="Ensembl"/>
        </authorList>
    </citation>
    <scope>IDENTIFICATION</scope>
</reference>
<reference evidence="1" key="2">
    <citation type="journal article" date="2008" name="Genome Biol.">
        <title>Improved genome assembly and evidence-based global gene model set for the chordate Ciona intestinalis: new insight into intron and operon populations.</title>
        <authorList>
            <person name="Satou Y."/>
            <person name="Mineta K."/>
            <person name="Ogasawara M."/>
            <person name="Sasakura Y."/>
            <person name="Shoguchi E."/>
            <person name="Ueno K."/>
            <person name="Yamada L."/>
            <person name="Matsumoto J."/>
            <person name="Wasserscheid J."/>
            <person name="Dewar K."/>
            <person name="Wiley G.B."/>
            <person name="Macmil S.L."/>
            <person name="Roe B.A."/>
            <person name="Zeller R.W."/>
            <person name="Hastings K.E."/>
            <person name="Lemaire P."/>
            <person name="Lindquist E."/>
            <person name="Endo T."/>
            <person name="Hotta K."/>
            <person name="Inaba K."/>
        </authorList>
    </citation>
    <scope>NUCLEOTIDE SEQUENCE [LARGE SCALE GENOMIC DNA]</scope>
    <source>
        <strain evidence="1">wild type</strain>
    </source>
</reference>
<evidence type="ECO:0000313" key="2">
    <source>
        <dbReference type="Proteomes" id="UP000008144"/>
    </source>
</evidence>
<dbReference type="AlphaFoldDB" id="H2Y3C7"/>
<dbReference type="EMBL" id="EAAA01002987">
    <property type="status" value="NOT_ANNOTATED_CDS"/>
    <property type="molecule type" value="Genomic_DNA"/>
</dbReference>
<sequence>MYSKHNFVLHLANTYGWPPLIYHVARSVQQIFPEVPLRFLPRASCKHRSYNNVLMEHYKNTM</sequence>
<name>H2Y3C7_CIOIN</name>